<reference evidence="4 5" key="1">
    <citation type="submission" date="2018-10" db="EMBL/GenBank/DDBJ databases">
        <title>Phylogenomics of Brevibacillus.</title>
        <authorList>
            <person name="Dunlap C."/>
        </authorList>
    </citation>
    <scope>NUCLEOTIDE SEQUENCE [LARGE SCALE GENOMIC DNA]</scope>
    <source>
        <strain evidence="4 5">JCM 15085</strain>
    </source>
</reference>
<feature type="domain" description="DUF1731" evidence="3">
    <location>
        <begin position="263"/>
        <end position="301"/>
    </location>
</feature>
<dbReference type="NCBIfam" id="TIGR01777">
    <property type="entry name" value="yfcH"/>
    <property type="match status" value="1"/>
</dbReference>
<dbReference type="RefSeq" id="WP_122913484.1">
    <property type="nucleotide sequence ID" value="NZ_RHHT01000025.1"/>
</dbReference>
<dbReference type="Pfam" id="PF08338">
    <property type="entry name" value="DUF1731"/>
    <property type="match status" value="1"/>
</dbReference>
<dbReference type="Gene3D" id="3.40.50.720">
    <property type="entry name" value="NAD(P)-binding Rossmann-like Domain"/>
    <property type="match status" value="1"/>
</dbReference>
<dbReference type="AlphaFoldDB" id="A0A3M8CRV9"/>
<dbReference type="InterPro" id="IPR001509">
    <property type="entry name" value="Epimerase_deHydtase"/>
</dbReference>
<dbReference type="InterPro" id="IPR013549">
    <property type="entry name" value="DUF1731"/>
</dbReference>
<organism evidence="4 5">
    <name type="scientific">Brevibacillus panacihumi</name>
    <dbReference type="NCBI Taxonomy" id="497735"/>
    <lineage>
        <taxon>Bacteria</taxon>
        <taxon>Bacillati</taxon>
        <taxon>Bacillota</taxon>
        <taxon>Bacilli</taxon>
        <taxon>Bacillales</taxon>
        <taxon>Paenibacillaceae</taxon>
        <taxon>Brevibacillus</taxon>
    </lineage>
</organism>
<evidence type="ECO:0000259" key="2">
    <source>
        <dbReference type="Pfam" id="PF01370"/>
    </source>
</evidence>
<dbReference type="InterPro" id="IPR010099">
    <property type="entry name" value="SDR39U1"/>
</dbReference>
<dbReference type="SUPFAM" id="SSF51735">
    <property type="entry name" value="NAD(P)-binding Rossmann-fold domains"/>
    <property type="match status" value="1"/>
</dbReference>
<evidence type="ECO:0000256" key="1">
    <source>
        <dbReference type="ARBA" id="ARBA00009353"/>
    </source>
</evidence>
<dbReference type="InterPro" id="IPR036291">
    <property type="entry name" value="NAD(P)-bd_dom_sf"/>
</dbReference>
<comment type="similarity">
    <text evidence="1">Belongs to the NAD(P)-dependent epimerase/dehydratase family. SDR39U1 subfamily.</text>
</comment>
<dbReference type="EMBL" id="RHHT01000025">
    <property type="protein sequence ID" value="RNB78434.1"/>
    <property type="molecule type" value="Genomic_DNA"/>
</dbReference>
<sequence length="312" mass="34467">MRKKVVLAGGSGFLGNALASALIQRDYDVVILTRGGEQVKNQVRYVHWDGASIGEWKREIDGCTAIVNFTGKSVNCIYTKKNRQEIIRSRIDSVRVLTDAVLQCSHPPQAFIQAGSLAIFGDTREECDEQAPHGTGFSVDVCEQWEHAFFSRELPHTRKVLLRIGFALGKKGGALEPLAKLASYHLGGTVGSGNQYISWLHIDDLNEMFVSSIEDKSILGIYNATGPAPVTNKIFMQTLRRVLNKGWAPPTPTPMVWLGAYLIMRTDPGLALGGRYCVPKRFLEHGFTFAHTDLEAALRDILVESRATSHVN</sequence>
<feature type="domain" description="NAD-dependent epimerase/dehydratase" evidence="2">
    <location>
        <begin position="5"/>
        <end position="130"/>
    </location>
</feature>
<protein>
    <submittedName>
        <fullName evidence="4">TIGR01777 family protein</fullName>
    </submittedName>
</protein>
<dbReference type="Pfam" id="PF01370">
    <property type="entry name" value="Epimerase"/>
    <property type="match status" value="1"/>
</dbReference>
<comment type="caution">
    <text evidence="4">The sequence shown here is derived from an EMBL/GenBank/DDBJ whole genome shotgun (WGS) entry which is preliminary data.</text>
</comment>
<evidence type="ECO:0000313" key="4">
    <source>
        <dbReference type="EMBL" id="RNB78434.1"/>
    </source>
</evidence>
<dbReference type="Proteomes" id="UP000281915">
    <property type="component" value="Unassembled WGS sequence"/>
</dbReference>
<gene>
    <name evidence="4" type="ORF">EDM58_11580</name>
</gene>
<dbReference type="PANTHER" id="PTHR11092:SF0">
    <property type="entry name" value="EPIMERASE FAMILY PROTEIN SDR39U1"/>
    <property type="match status" value="1"/>
</dbReference>
<evidence type="ECO:0000259" key="3">
    <source>
        <dbReference type="Pfam" id="PF08338"/>
    </source>
</evidence>
<proteinExistence type="inferred from homology"/>
<dbReference type="PANTHER" id="PTHR11092">
    <property type="entry name" value="SUGAR NUCLEOTIDE EPIMERASE RELATED"/>
    <property type="match status" value="1"/>
</dbReference>
<name>A0A3M8CRV9_9BACL</name>
<evidence type="ECO:0000313" key="5">
    <source>
        <dbReference type="Proteomes" id="UP000281915"/>
    </source>
</evidence>
<accession>A0A3M8CRV9</accession>